<dbReference type="PANTHER" id="PTHR42988:SF2">
    <property type="entry name" value="CYCLIC NUCLEOTIDE PHOSPHODIESTERASE CBUA0032-RELATED"/>
    <property type="match status" value="1"/>
</dbReference>
<evidence type="ECO:0000313" key="7">
    <source>
        <dbReference type="Proteomes" id="UP001197247"/>
    </source>
</evidence>
<comment type="similarity">
    <text evidence="4">Belongs to the cyclic nucleotide phosphodiesterase class-III family.</text>
</comment>
<dbReference type="Gene3D" id="3.60.21.10">
    <property type="match status" value="1"/>
</dbReference>
<comment type="caution">
    <text evidence="6">The sequence shown here is derived from an EMBL/GenBank/DDBJ whole genome shotgun (WGS) entry which is preliminary data.</text>
</comment>
<feature type="domain" description="Calcineurin-like phosphoesterase" evidence="5">
    <location>
        <begin position="3"/>
        <end position="188"/>
    </location>
</feature>
<evidence type="ECO:0000256" key="1">
    <source>
        <dbReference type="ARBA" id="ARBA00022723"/>
    </source>
</evidence>
<dbReference type="Pfam" id="PF00149">
    <property type="entry name" value="Metallophos"/>
    <property type="match status" value="1"/>
</dbReference>
<gene>
    <name evidence="6" type="ORF">KIH74_10635</name>
</gene>
<dbReference type="InterPro" id="IPR050884">
    <property type="entry name" value="CNP_phosphodiesterase-III"/>
</dbReference>
<protein>
    <submittedName>
        <fullName evidence="6">Metallophosphoesterase</fullName>
    </submittedName>
</protein>
<proteinExistence type="inferred from homology"/>
<keyword evidence="7" id="KW-1185">Reference proteome</keyword>
<dbReference type="InterPro" id="IPR029052">
    <property type="entry name" value="Metallo-depent_PP-like"/>
</dbReference>
<dbReference type="EMBL" id="JAHBAY010000004">
    <property type="protein sequence ID" value="MBT0769377.1"/>
    <property type="molecule type" value="Genomic_DNA"/>
</dbReference>
<reference evidence="6 7" key="1">
    <citation type="submission" date="2021-05" db="EMBL/GenBank/DDBJ databases">
        <title>Kineosporia and Streptomyces sp. nov. two new marine actinobacteria isolated from Coral.</title>
        <authorList>
            <person name="Buangrab K."/>
            <person name="Sutthacheep M."/>
            <person name="Yeemin T."/>
            <person name="Harunari E."/>
            <person name="Igarashi Y."/>
            <person name="Kanchanasin P."/>
            <person name="Tanasupawat S."/>
            <person name="Phongsopitanun W."/>
        </authorList>
    </citation>
    <scope>NUCLEOTIDE SEQUENCE [LARGE SCALE GENOMIC DNA]</scope>
    <source>
        <strain evidence="6 7">J2-2</strain>
    </source>
</reference>
<evidence type="ECO:0000256" key="4">
    <source>
        <dbReference type="ARBA" id="ARBA00025742"/>
    </source>
</evidence>
<evidence type="ECO:0000313" key="6">
    <source>
        <dbReference type="EMBL" id="MBT0769377.1"/>
    </source>
</evidence>
<accession>A0ABS5TE72</accession>
<keyword evidence="1" id="KW-0479">Metal-binding</keyword>
<keyword evidence="2" id="KW-0378">Hydrolase</keyword>
<evidence type="ECO:0000256" key="2">
    <source>
        <dbReference type="ARBA" id="ARBA00022801"/>
    </source>
</evidence>
<name>A0ABS5TE72_9ACTN</name>
<dbReference type="SUPFAM" id="SSF56300">
    <property type="entry name" value="Metallo-dependent phosphatases"/>
    <property type="match status" value="1"/>
</dbReference>
<dbReference type="RefSeq" id="WP_214155679.1">
    <property type="nucleotide sequence ID" value="NZ_JAHBAY010000004.1"/>
</dbReference>
<keyword evidence="3" id="KW-0408">Iron</keyword>
<organism evidence="6 7">
    <name type="scientific">Kineosporia corallincola</name>
    <dbReference type="NCBI Taxonomy" id="2835133"/>
    <lineage>
        <taxon>Bacteria</taxon>
        <taxon>Bacillati</taxon>
        <taxon>Actinomycetota</taxon>
        <taxon>Actinomycetes</taxon>
        <taxon>Kineosporiales</taxon>
        <taxon>Kineosporiaceae</taxon>
        <taxon>Kineosporia</taxon>
    </lineage>
</organism>
<sequence length="247" mass="26528">MITFAHISDLHIDLRERATERARRLVAALRPMHDLDAVLVTGDIADHGTAPEYDLVRELLEPLRVPVLVLPGNHDVRETFGPGLLGLPSSGREINQAVTVAGVDFLLCDSVIPRRSDGELSDATLNWMKAALDGREGDGPVMVAFHHPPAVLHIPTIDRIRQHGEQRLAGLLKARPEVAAVLCGHAHTAATTLFAGRPLVVGPGCVSTTLHPAEPGAQNVVSPDAPPGYALHVLDDEARLVTHFRAV</sequence>
<evidence type="ECO:0000256" key="3">
    <source>
        <dbReference type="ARBA" id="ARBA00023004"/>
    </source>
</evidence>
<dbReference type="InterPro" id="IPR004843">
    <property type="entry name" value="Calcineurin-like_PHP"/>
</dbReference>
<dbReference type="PANTHER" id="PTHR42988">
    <property type="entry name" value="PHOSPHOHYDROLASE"/>
    <property type="match status" value="1"/>
</dbReference>
<evidence type="ECO:0000259" key="5">
    <source>
        <dbReference type="Pfam" id="PF00149"/>
    </source>
</evidence>
<dbReference type="Proteomes" id="UP001197247">
    <property type="component" value="Unassembled WGS sequence"/>
</dbReference>